<evidence type="ECO:0000313" key="2">
    <source>
        <dbReference type="EMBL" id="CAD9556141.1"/>
    </source>
</evidence>
<accession>A0A7S2JS84</accession>
<name>A0A7S2JS84_9EUKA</name>
<dbReference type="EMBL" id="HBGU01086689">
    <property type="protein sequence ID" value="CAD9556141.1"/>
    <property type="molecule type" value="Transcribed_RNA"/>
</dbReference>
<protein>
    <submittedName>
        <fullName evidence="2">Uncharacterized protein</fullName>
    </submittedName>
</protein>
<gene>
    <name evidence="2" type="ORF">CBRE1094_LOCUS47327</name>
</gene>
<sequence length="437" mass="44578">MTSAPPPKERAMRRGGPCAGPFCGATEIKGRWRYGKGEHAGKPCCVRNKCRVALGILDSAVPYPAPKDMKLAAAPAAVSFMVPQVPWLQVVPNGAFMPGVQQSSGLTQLGGGLPARLNGLGAAQSSVTPATPQQLAAAQASGHLPMAVPLTTMGTQMLMPASAPLGDSVPRAMGPGPGGAEQGHRGDLGAQTPVPAAAGWNALLAAAAVGSAGAAGQPTGQPANNQLPASAINSAVLPNMVGNGTLAMNSLPASNGTLPSCDVLGGTTPGATNAALVPNTSAIPLLPAPTSSNGAPAPAPNAALLPMRALPSAQLRSSNRPIAITGSEEIRPSYVTIDEHAFAKVLAPSSDTKRLLEVYEIVGYQQDPAMYRISGAFSMNGEVRKAVCWLAADEVHTALKDTAHSHGALPLMELMQRFAARSTDEMCMRVRALGLLM</sequence>
<evidence type="ECO:0000256" key="1">
    <source>
        <dbReference type="SAM" id="MobiDB-lite"/>
    </source>
</evidence>
<reference evidence="2" key="1">
    <citation type="submission" date="2021-01" db="EMBL/GenBank/DDBJ databases">
        <authorList>
            <person name="Corre E."/>
            <person name="Pelletier E."/>
            <person name="Niang G."/>
            <person name="Scheremetjew M."/>
            <person name="Finn R."/>
            <person name="Kale V."/>
            <person name="Holt S."/>
            <person name="Cochrane G."/>
            <person name="Meng A."/>
            <person name="Brown T."/>
            <person name="Cohen L."/>
        </authorList>
    </citation>
    <scope>NUCLEOTIDE SEQUENCE</scope>
    <source>
        <strain evidence="2">UTEX LB 985</strain>
    </source>
</reference>
<organism evidence="2">
    <name type="scientific">Haptolina brevifila</name>
    <dbReference type="NCBI Taxonomy" id="156173"/>
    <lineage>
        <taxon>Eukaryota</taxon>
        <taxon>Haptista</taxon>
        <taxon>Haptophyta</taxon>
        <taxon>Prymnesiophyceae</taxon>
        <taxon>Prymnesiales</taxon>
        <taxon>Prymnesiaceae</taxon>
        <taxon>Haptolina</taxon>
    </lineage>
</organism>
<feature type="region of interest" description="Disordered" evidence="1">
    <location>
        <begin position="171"/>
        <end position="193"/>
    </location>
</feature>
<proteinExistence type="predicted"/>
<dbReference type="AlphaFoldDB" id="A0A7S2JS84"/>